<sequence>MKDEKFTSLEKNVVLALLSRPQFRRWAGLPEKGPLTLQQIADCLDVSPQTIQGIEARARLKLKEALLKEFADHEKM</sequence>
<dbReference type="InterPro" id="IPR013324">
    <property type="entry name" value="RNA_pol_sigma_r3/r4-like"/>
</dbReference>
<proteinExistence type="predicted"/>
<organism evidence="2 3">
    <name type="scientific">Akkermansia massiliensis</name>
    <dbReference type="NCBI Taxonomy" id="2927224"/>
    <lineage>
        <taxon>Bacteria</taxon>
        <taxon>Pseudomonadati</taxon>
        <taxon>Verrucomicrobiota</taxon>
        <taxon>Verrucomicrobiia</taxon>
        <taxon>Verrucomicrobiales</taxon>
        <taxon>Akkermansiaceae</taxon>
        <taxon>Akkermansia</taxon>
    </lineage>
</organism>
<accession>A0AAE6W1A8</accession>
<dbReference type="InterPro" id="IPR036388">
    <property type="entry name" value="WH-like_DNA-bd_sf"/>
</dbReference>
<dbReference type="SUPFAM" id="SSF88659">
    <property type="entry name" value="Sigma3 and sigma4 domains of RNA polymerase sigma factors"/>
    <property type="match status" value="1"/>
</dbReference>
<evidence type="ECO:0000259" key="1">
    <source>
        <dbReference type="Pfam" id="PF04545"/>
    </source>
</evidence>
<dbReference type="AlphaFoldDB" id="A0AAE6W1A8"/>
<gene>
    <name evidence="2" type="ORF">DMI76_00910</name>
</gene>
<evidence type="ECO:0000313" key="2">
    <source>
        <dbReference type="EMBL" id="QHV62024.1"/>
    </source>
</evidence>
<dbReference type="GO" id="GO:0006352">
    <property type="term" value="P:DNA-templated transcription initiation"/>
    <property type="evidence" value="ECO:0007669"/>
    <property type="project" value="InterPro"/>
</dbReference>
<dbReference type="Pfam" id="PF04545">
    <property type="entry name" value="Sigma70_r4"/>
    <property type="match status" value="1"/>
</dbReference>
<dbReference type="GO" id="GO:0003700">
    <property type="term" value="F:DNA-binding transcription factor activity"/>
    <property type="evidence" value="ECO:0007669"/>
    <property type="project" value="InterPro"/>
</dbReference>
<dbReference type="Proteomes" id="UP000642553">
    <property type="component" value="Chromosome"/>
</dbReference>
<evidence type="ECO:0000313" key="3">
    <source>
        <dbReference type="Proteomes" id="UP000642553"/>
    </source>
</evidence>
<dbReference type="InterPro" id="IPR007630">
    <property type="entry name" value="RNA_pol_sigma70_r4"/>
</dbReference>
<protein>
    <recommendedName>
        <fullName evidence="1">RNA polymerase sigma-70 region 4 domain-containing protein</fullName>
    </recommendedName>
</protein>
<reference evidence="2" key="1">
    <citation type="submission" date="2018-05" db="EMBL/GenBank/DDBJ databases">
        <title>Complete genome sequnece of Akkermansia muciniphila EB-AMDK-40.</title>
        <authorList>
            <person name="Nam Y.-D."/>
            <person name="Chung W.-H."/>
            <person name="Park Y.S."/>
            <person name="Kang J."/>
        </authorList>
    </citation>
    <scope>NUCLEOTIDE SEQUENCE</scope>
    <source>
        <strain evidence="2">EB-AMDK-40</strain>
    </source>
</reference>
<feature type="domain" description="RNA polymerase sigma-70 region 4" evidence="1">
    <location>
        <begin position="33"/>
        <end position="64"/>
    </location>
</feature>
<dbReference type="EMBL" id="CP029701">
    <property type="protein sequence ID" value="QHV62024.1"/>
    <property type="molecule type" value="Genomic_DNA"/>
</dbReference>
<name>A0AAE6W1A8_9BACT</name>
<dbReference type="Gene3D" id="1.10.10.10">
    <property type="entry name" value="Winged helix-like DNA-binding domain superfamily/Winged helix DNA-binding domain"/>
    <property type="match status" value="1"/>
</dbReference>